<proteinExistence type="predicted"/>
<dbReference type="Pfam" id="PF18717">
    <property type="entry name" value="CxC4"/>
    <property type="match status" value="1"/>
</dbReference>
<organism evidence="3 4">
    <name type="scientific">Triplophysa rosa</name>
    <name type="common">Cave loach</name>
    <dbReference type="NCBI Taxonomy" id="992332"/>
    <lineage>
        <taxon>Eukaryota</taxon>
        <taxon>Metazoa</taxon>
        <taxon>Chordata</taxon>
        <taxon>Craniata</taxon>
        <taxon>Vertebrata</taxon>
        <taxon>Euteleostomi</taxon>
        <taxon>Actinopterygii</taxon>
        <taxon>Neopterygii</taxon>
        <taxon>Teleostei</taxon>
        <taxon>Ostariophysi</taxon>
        <taxon>Cypriniformes</taxon>
        <taxon>Nemacheilidae</taxon>
        <taxon>Triplophysa</taxon>
    </lineage>
</organism>
<accession>A0A9W7WFM1</accession>
<dbReference type="PANTHER" id="PTHR17609">
    <property type="entry name" value="HMG DOMAIN-CONTAINING PROTEIN 3"/>
    <property type="match status" value="1"/>
</dbReference>
<reference evidence="3" key="1">
    <citation type="submission" date="2021-02" db="EMBL/GenBank/DDBJ databases">
        <title>Comparative genomics reveals that relaxation of natural selection precedes convergent phenotypic evolution of cavefish.</title>
        <authorList>
            <person name="Peng Z."/>
        </authorList>
    </citation>
    <scope>NUCLEOTIDE SEQUENCE</scope>
    <source>
        <tissue evidence="3">Muscle</tissue>
    </source>
</reference>
<dbReference type="EMBL" id="JAFHDT010000017">
    <property type="protein sequence ID" value="KAI7797385.1"/>
    <property type="molecule type" value="Genomic_DNA"/>
</dbReference>
<evidence type="ECO:0000256" key="1">
    <source>
        <dbReference type="SAM" id="Coils"/>
    </source>
</evidence>
<evidence type="ECO:0000313" key="4">
    <source>
        <dbReference type="Proteomes" id="UP001059041"/>
    </source>
</evidence>
<dbReference type="PROSITE" id="PS50800">
    <property type="entry name" value="SAP"/>
    <property type="match status" value="1"/>
</dbReference>
<dbReference type="AlphaFoldDB" id="A0A9W7WFM1"/>
<keyword evidence="1" id="KW-0175">Coiled coil</keyword>
<name>A0A9W7WFM1_TRIRA</name>
<dbReference type="Proteomes" id="UP001059041">
    <property type="component" value="Linkage Group LG17"/>
</dbReference>
<gene>
    <name evidence="3" type="ORF">IRJ41_000717</name>
</gene>
<keyword evidence="4" id="KW-1185">Reference proteome</keyword>
<evidence type="ECO:0000313" key="3">
    <source>
        <dbReference type="EMBL" id="KAI7797385.1"/>
    </source>
</evidence>
<comment type="caution">
    <text evidence="3">The sequence shown here is derived from an EMBL/GenBank/DDBJ whole genome shotgun (WGS) entry which is preliminary data.</text>
</comment>
<dbReference type="InterPro" id="IPR003034">
    <property type="entry name" value="SAP_dom"/>
</dbReference>
<dbReference type="PANTHER" id="PTHR17609:SF3">
    <property type="entry name" value="SAP DOMAIN-CONTAINING PROTEIN"/>
    <property type="match status" value="1"/>
</dbReference>
<dbReference type="InterPro" id="IPR040648">
    <property type="entry name" value="HMGXB3_CxC4"/>
</dbReference>
<evidence type="ECO:0000259" key="2">
    <source>
        <dbReference type="PROSITE" id="PS50800"/>
    </source>
</evidence>
<feature type="non-terminal residue" evidence="3">
    <location>
        <position position="1016"/>
    </location>
</feature>
<protein>
    <recommendedName>
        <fullName evidence="2">SAP domain-containing protein</fullName>
    </recommendedName>
</protein>
<feature type="coiled-coil region" evidence="1">
    <location>
        <begin position="73"/>
        <end position="112"/>
    </location>
</feature>
<feature type="domain" description="SAP" evidence="2">
    <location>
        <begin position="576"/>
        <end position="610"/>
    </location>
</feature>
<sequence length="1016" mass="115018">SESYSKNLPFGLLNGYKGILICSYFSRHSTVSSLEVKRVNAAAEVAAKQVEYEALIEETRQKKRIQQLEEQHKMILETELKELERIKAQKNLKAAQAKLDVYNQEVAKDKSSVSESDTTFVDKGVSESLHAEMFPVKLKLTTMLGKDTIVQSERVSGLQVRAYKSDDYIELHSAYTQDCIPVNRSHIPTCEVARNWNHLAIIADRIPPLQNCDVGLLIGYNCSRSMAPREVITGKDDEPYAIRTDLGWIIVGCASPHSDAFKTERQLFRAVQSTDQASPINEHVDDAGLLYPPTKELESMILYTLNKKTIPAVLPEHLRLPSFSSTYPTSLIPDEMFCNRCAGNVPLSDPLLITSKANIFTNRIIHDVSTYSKCCHQCGIHYRYQEWKDGLHNFNDSVILDLPFCLHIRNMLQVHTAVGRVVECLELTIREQFPPAKTVLHAYLHFEALTKHEYEYSCVTCGDHPAVVIMDLHRKGAFNMSCNDIKPLPKNFNGYVDMEDFWETLALQMIGRGFVKRQSDNPFTVHPNYQFWAPWIGRHTRKSNQCLNTEFEKIHQPKEAEICDITVSEDRLKNELHKKKVSVIRKLCKECGIDSIGSKTDLLERLSSEMKTRQTYDKVFEKIWGASGGWAVVMCPCGIVNSIKCCLRAESPRDFADILLSWKHIPNVVIYDFARGLATHTNLRSSEVLTFTPHGGRLADPTDSNIKMAKEGKFKISLPWLNIKKQGPDSHGHPITGSAEHYVLNDKFHEDNSKDQRDALRKIGIVAQLAGKVNSQVVEQFFSKLKKNNYFLNMTLPSTHIFLMRSIIHHHNSQKNLRRLEAFKRVFGTEVVLNISHQAVLATLDMSETSTQPHATDGQVTNVCGSEATVDVPALPESVSPVTGIVTSADGIMQEQPEHMNLDDADENSTQAWKKPHNPLQDKLLRYILDTRRLADEVIVKEGATCLTREDFWTLGLRRDMKSDIGNACMKIIYEDARAHGKDIYIADLYLVPTWKTGKDPLAYLPVSIECKNHTT</sequence>
<dbReference type="InterPro" id="IPR039598">
    <property type="entry name" value="HMGXB3"/>
</dbReference>